<dbReference type="Gene3D" id="3.40.50.300">
    <property type="entry name" value="P-loop containing nucleotide triphosphate hydrolases"/>
    <property type="match status" value="1"/>
</dbReference>
<name>A0A2T5G5L2_9BACL</name>
<feature type="region of interest" description="Disordered" evidence="4">
    <location>
        <begin position="211"/>
        <end position="252"/>
    </location>
</feature>
<dbReference type="AlphaFoldDB" id="A0A2T5G5L2"/>
<feature type="domain" description="ABC transporter" evidence="5">
    <location>
        <begin position="1"/>
        <end position="230"/>
    </location>
</feature>
<dbReference type="GO" id="GO:0005524">
    <property type="term" value="F:ATP binding"/>
    <property type="evidence" value="ECO:0007669"/>
    <property type="project" value="UniProtKB-KW"/>
</dbReference>
<feature type="compositionally biased region" description="Low complexity" evidence="4">
    <location>
        <begin position="229"/>
        <end position="240"/>
    </location>
</feature>
<evidence type="ECO:0000256" key="2">
    <source>
        <dbReference type="ARBA" id="ARBA00022741"/>
    </source>
</evidence>
<dbReference type="InterPro" id="IPR017871">
    <property type="entry name" value="ABC_transporter-like_CS"/>
</dbReference>
<keyword evidence="1" id="KW-0813">Transport</keyword>
<proteinExistence type="predicted"/>
<keyword evidence="3 6" id="KW-0067">ATP-binding</keyword>
<evidence type="ECO:0000259" key="5">
    <source>
        <dbReference type="PROSITE" id="PS50893"/>
    </source>
</evidence>
<dbReference type="PANTHER" id="PTHR42781">
    <property type="entry name" value="SPERMIDINE/PUTRESCINE IMPORT ATP-BINDING PROTEIN POTA"/>
    <property type="match status" value="1"/>
</dbReference>
<dbReference type="InterPro" id="IPR050093">
    <property type="entry name" value="ABC_SmlMolc_Importer"/>
</dbReference>
<dbReference type="Pfam" id="PF00005">
    <property type="entry name" value="ABC_tran"/>
    <property type="match status" value="1"/>
</dbReference>
<gene>
    <name evidence="6" type="ORF">BLITH_1535</name>
</gene>
<comment type="caution">
    <text evidence="6">The sequence shown here is derived from an EMBL/GenBank/DDBJ whole genome shotgun (WGS) entry which is preliminary data.</text>
</comment>
<keyword evidence="2" id="KW-0547">Nucleotide-binding</keyword>
<organism evidence="6 7">
    <name type="scientific">Brockia lithotrophica</name>
    <dbReference type="NCBI Taxonomy" id="933949"/>
    <lineage>
        <taxon>Bacteria</taxon>
        <taxon>Bacillati</taxon>
        <taxon>Bacillota</taxon>
        <taxon>Bacilli</taxon>
        <taxon>Bacillales</taxon>
        <taxon>Bacillales Family X. Incertae Sedis</taxon>
        <taxon>Brockia</taxon>
    </lineage>
</organism>
<accession>A0A2T5G5L2</accession>
<evidence type="ECO:0000256" key="3">
    <source>
        <dbReference type="ARBA" id="ARBA00022840"/>
    </source>
</evidence>
<dbReference type="EMBL" id="PEBW01000005">
    <property type="protein sequence ID" value="PTQ51458.1"/>
    <property type="molecule type" value="Genomic_DNA"/>
</dbReference>
<sequence length="252" mass="28137">MLYVDVEKRLAEFSLTVRHAFPPGITAVFGPSGSGKSTLLHLIAGLLLPDRGTIRLGERVFVGEGTKPLPPEMRRVGYVLQAGFLFPHMTVWQNIAYGIRRRIRPDDPEIRPLLEVTRLSPLLGRKPHTLSGGERQRVALVRALATQPDVLLLDEPFANLDQTLKEDLYATLLELVAMRPIPVLLVTHDAEERDRLAEDVLFLERGRARRDPHWKSGRDPLWKTHVSADARPASSASRAPSPSPSPFSLYSP</sequence>
<dbReference type="Proteomes" id="UP000244016">
    <property type="component" value="Unassembled WGS sequence"/>
</dbReference>
<protein>
    <submittedName>
        <fullName evidence="6">Ferric iron ABC transporter, ATP-binding protein</fullName>
    </submittedName>
</protein>
<dbReference type="PANTHER" id="PTHR42781:SF4">
    <property type="entry name" value="SPERMIDINE_PUTRESCINE IMPORT ATP-BINDING PROTEIN POTA"/>
    <property type="match status" value="1"/>
</dbReference>
<dbReference type="SUPFAM" id="SSF52540">
    <property type="entry name" value="P-loop containing nucleoside triphosphate hydrolases"/>
    <property type="match status" value="1"/>
</dbReference>
<dbReference type="PROSITE" id="PS00211">
    <property type="entry name" value="ABC_TRANSPORTER_1"/>
    <property type="match status" value="1"/>
</dbReference>
<feature type="compositionally biased region" description="Basic and acidic residues" evidence="4">
    <location>
        <begin position="211"/>
        <end position="228"/>
    </location>
</feature>
<dbReference type="GO" id="GO:0016887">
    <property type="term" value="F:ATP hydrolysis activity"/>
    <property type="evidence" value="ECO:0007669"/>
    <property type="project" value="InterPro"/>
</dbReference>
<dbReference type="InterPro" id="IPR027417">
    <property type="entry name" value="P-loop_NTPase"/>
</dbReference>
<dbReference type="PROSITE" id="PS50893">
    <property type="entry name" value="ABC_TRANSPORTER_2"/>
    <property type="match status" value="1"/>
</dbReference>
<evidence type="ECO:0000256" key="4">
    <source>
        <dbReference type="SAM" id="MobiDB-lite"/>
    </source>
</evidence>
<evidence type="ECO:0000256" key="1">
    <source>
        <dbReference type="ARBA" id="ARBA00022448"/>
    </source>
</evidence>
<dbReference type="SMART" id="SM00382">
    <property type="entry name" value="AAA"/>
    <property type="match status" value="1"/>
</dbReference>
<evidence type="ECO:0000313" key="6">
    <source>
        <dbReference type="EMBL" id="PTQ51458.1"/>
    </source>
</evidence>
<evidence type="ECO:0000313" key="7">
    <source>
        <dbReference type="Proteomes" id="UP000244016"/>
    </source>
</evidence>
<reference evidence="6 7" key="1">
    <citation type="submission" date="2017-08" db="EMBL/GenBank/DDBJ databases">
        <title>Burning lignite coal seam in the remote Altai Mountains harbors a hydrogen-driven thermophilic microbial community.</title>
        <authorList>
            <person name="Kadnikov V.V."/>
            <person name="Mardanov A.V."/>
            <person name="Ivasenko D."/>
            <person name="Beletsky A.V."/>
            <person name="Karnachuk O.V."/>
            <person name="Ravin N.V."/>
        </authorList>
    </citation>
    <scope>NUCLEOTIDE SEQUENCE [LARGE SCALE GENOMIC DNA]</scope>
    <source>
        <strain evidence="6">AL31</strain>
    </source>
</reference>
<dbReference type="InterPro" id="IPR003593">
    <property type="entry name" value="AAA+_ATPase"/>
</dbReference>
<dbReference type="InterPro" id="IPR003439">
    <property type="entry name" value="ABC_transporter-like_ATP-bd"/>
</dbReference>